<dbReference type="AlphaFoldDB" id="A0A9P9F0N6"/>
<reference evidence="1" key="1">
    <citation type="journal article" date="2021" name="Nat. Commun.">
        <title>Genetic determinants of endophytism in the Arabidopsis root mycobiome.</title>
        <authorList>
            <person name="Mesny F."/>
            <person name="Miyauchi S."/>
            <person name="Thiergart T."/>
            <person name="Pickel B."/>
            <person name="Atanasova L."/>
            <person name="Karlsson M."/>
            <person name="Huettel B."/>
            <person name="Barry K.W."/>
            <person name="Haridas S."/>
            <person name="Chen C."/>
            <person name="Bauer D."/>
            <person name="Andreopoulos W."/>
            <person name="Pangilinan J."/>
            <person name="LaButti K."/>
            <person name="Riley R."/>
            <person name="Lipzen A."/>
            <person name="Clum A."/>
            <person name="Drula E."/>
            <person name="Henrissat B."/>
            <person name="Kohler A."/>
            <person name="Grigoriev I.V."/>
            <person name="Martin F.M."/>
            <person name="Hacquard S."/>
        </authorList>
    </citation>
    <scope>NUCLEOTIDE SEQUENCE</scope>
    <source>
        <strain evidence="1">MPI-CAGE-AT-0021</strain>
    </source>
</reference>
<dbReference type="Proteomes" id="UP000717696">
    <property type="component" value="Unassembled WGS sequence"/>
</dbReference>
<sequence length="224" mass="24140">MLREKALQLGRLLGLKRGLISMNPTHAVGPELMAQPLHTGEGRKSTGLERLSLARHLDLPMGGGRTSQKGQWSTVYGVTIAIGSGDISLIYASPQPKPNASGEPRFPTISREARGEKGNERPRLSASGIPCVYYGGCYYLTARREISRQCGSWARALFARVSPVRSGLFVEGVFVEGVFVEAENEELDAILEGQGAGAAARGLFVGHGVFAVVERSHIHWVIDS</sequence>
<gene>
    <name evidence="1" type="ORF">B0J13DRAFT_296306</name>
</gene>
<proteinExistence type="predicted"/>
<protein>
    <submittedName>
        <fullName evidence="1">Uncharacterized protein</fullName>
    </submittedName>
</protein>
<comment type="caution">
    <text evidence="1">The sequence shown here is derived from an EMBL/GenBank/DDBJ whole genome shotgun (WGS) entry which is preliminary data.</text>
</comment>
<dbReference type="EMBL" id="JAGMUU010000007">
    <property type="protein sequence ID" value="KAH7149055.1"/>
    <property type="molecule type" value="Genomic_DNA"/>
</dbReference>
<keyword evidence="2" id="KW-1185">Reference proteome</keyword>
<organism evidence="1 2">
    <name type="scientific">Dactylonectria estremocensis</name>
    <dbReference type="NCBI Taxonomy" id="1079267"/>
    <lineage>
        <taxon>Eukaryota</taxon>
        <taxon>Fungi</taxon>
        <taxon>Dikarya</taxon>
        <taxon>Ascomycota</taxon>
        <taxon>Pezizomycotina</taxon>
        <taxon>Sordariomycetes</taxon>
        <taxon>Hypocreomycetidae</taxon>
        <taxon>Hypocreales</taxon>
        <taxon>Nectriaceae</taxon>
        <taxon>Dactylonectria</taxon>
    </lineage>
</organism>
<evidence type="ECO:0000313" key="2">
    <source>
        <dbReference type="Proteomes" id="UP000717696"/>
    </source>
</evidence>
<name>A0A9P9F0N6_9HYPO</name>
<evidence type="ECO:0000313" key="1">
    <source>
        <dbReference type="EMBL" id="KAH7149055.1"/>
    </source>
</evidence>
<accession>A0A9P9F0N6</accession>